<evidence type="ECO:0000313" key="1">
    <source>
        <dbReference type="EMBL" id="KAI3677551.1"/>
    </source>
</evidence>
<gene>
    <name evidence="1" type="ORF">L6452_36817</name>
</gene>
<accession>A0ACB8Y1Y3</accession>
<comment type="caution">
    <text evidence="1">The sequence shown here is derived from an EMBL/GenBank/DDBJ whole genome shotgun (WGS) entry which is preliminary data.</text>
</comment>
<reference evidence="1 2" key="2">
    <citation type="journal article" date="2022" name="Mol. Ecol. Resour.">
        <title>The genomes of chicory, endive, great burdock and yacon provide insights into Asteraceae paleo-polyploidization history and plant inulin production.</title>
        <authorList>
            <person name="Fan W."/>
            <person name="Wang S."/>
            <person name="Wang H."/>
            <person name="Wang A."/>
            <person name="Jiang F."/>
            <person name="Liu H."/>
            <person name="Zhao H."/>
            <person name="Xu D."/>
            <person name="Zhang Y."/>
        </authorList>
    </citation>
    <scope>NUCLEOTIDE SEQUENCE [LARGE SCALE GENOMIC DNA]</scope>
    <source>
        <strain evidence="2">cv. Niubang</strain>
    </source>
</reference>
<protein>
    <submittedName>
        <fullName evidence="1">Uncharacterized protein</fullName>
    </submittedName>
</protein>
<evidence type="ECO:0000313" key="2">
    <source>
        <dbReference type="Proteomes" id="UP001055879"/>
    </source>
</evidence>
<keyword evidence="2" id="KW-1185">Reference proteome</keyword>
<reference evidence="2" key="1">
    <citation type="journal article" date="2022" name="Mol. Ecol. Resour.">
        <title>The genomes of chicory, endive, great burdock and yacon provide insights into Asteraceae palaeo-polyploidization history and plant inulin production.</title>
        <authorList>
            <person name="Fan W."/>
            <person name="Wang S."/>
            <person name="Wang H."/>
            <person name="Wang A."/>
            <person name="Jiang F."/>
            <person name="Liu H."/>
            <person name="Zhao H."/>
            <person name="Xu D."/>
            <person name="Zhang Y."/>
        </authorList>
    </citation>
    <scope>NUCLEOTIDE SEQUENCE [LARGE SCALE GENOMIC DNA]</scope>
    <source>
        <strain evidence="2">cv. Niubang</strain>
    </source>
</reference>
<dbReference type="Proteomes" id="UP001055879">
    <property type="component" value="Linkage Group LG14"/>
</dbReference>
<organism evidence="1 2">
    <name type="scientific">Arctium lappa</name>
    <name type="common">Greater burdock</name>
    <name type="synonym">Lappa major</name>
    <dbReference type="NCBI Taxonomy" id="4217"/>
    <lineage>
        <taxon>Eukaryota</taxon>
        <taxon>Viridiplantae</taxon>
        <taxon>Streptophyta</taxon>
        <taxon>Embryophyta</taxon>
        <taxon>Tracheophyta</taxon>
        <taxon>Spermatophyta</taxon>
        <taxon>Magnoliopsida</taxon>
        <taxon>eudicotyledons</taxon>
        <taxon>Gunneridae</taxon>
        <taxon>Pentapetalae</taxon>
        <taxon>asterids</taxon>
        <taxon>campanulids</taxon>
        <taxon>Asterales</taxon>
        <taxon>Asteraceae</taxon>
        <taxon>Carduoideae</taxon>
        <taxon>Cardueae</taxon>
        <taxon>Arctiinae</taxon>
        <taxon>Arctium</taxon>
    </lineage>
</organism>
<dbReference type="EMBL" id="CM042060">
    <property type="protein sequence ID" value="KAI3677551.1"/>
    <property type="molecule type" value="Genomic_DNA"/>
</dbReference>
<name>A0ACB8Y1Y3_ARCLA</name>
<sequence length="110" mass="12406">MWVLLLMFSFTTSDTNSNTSETYTLIKASNLAKPSCPSRCRDIIVPYPFGIGVDSKCSLDPGFDVYCNSSTHPPKATFSEAYYAFIKQISDSTLRISNMVSTKWRNSKRR</sequence>
<proteinExistence type="predicted"/>